<accession>G5GIE0</accession>
<evidence type="ECO:0000256" key="1">
    <source>
        <dbReference type="SAM" id="Phobius"/>
    </source>
</evidence>
<dbReference type="InterPro" id="IPR007047">
    <property type="entry name" value="Flp_Fap"/>
</dbReference>
<dbReference type="RefSeq" id="WP_005540900.1">
    <property type="nucleotide sequence ID" value="NZ_JH378832.1"/>
</dbReference>
<evidence type="ECO:0000313" key="3">
    <source>
        <dbReference type="Proteomes" id="UP000003011"/>
    </source>
</evidence>
<dbReference type="HOGENOM" id="CLU_171854_8_1_9"/>
<dbReference type="EMBL" id="ACZL01000021">
    <property type="protein sequence ID" value="EHI55615.1"/>
    <property type="molecule type" value="Genomic_DNA"/>
</dbReference>
<dbReference type="AlphaFoldDB" id="G5GIE0"/>
<dbReference type="TCDB" id="1.E.52.3.1">
    <property type="family name" value="the flp/fap pilin putative holin (ffpp-hol) family"/>
</dbReference>
<reference evidence="2 3" key="1">
    <citation type="submission" date="2011-08" db="EMBL/GenBank/DDBJ databases">
        <title>The Genome Sequence of Johnsonella ignava ATCC 51276.</title>
        <authorList>
            <consortium name="The Broad Institute Genome Sequencing Platform"/>
            <person name="Earl A."/>
            <person name="Ward D."/>
            <person name="Feldgarden M."/>
            <person name="Gevers D."/>
            <person name="Izard J."/>
            <person name="Blanton J.M."/>
            <person name="Baranova O.V."/>
            <person name="Dewhirst F.E."/>
            <person name="Young S.K."/>
            <person name="Zeng Q."/>
            <person name="Gargeya S."/>
            <person name="Fitzgerald M."/>
            <person name="Haas B."/>
            <person name="Abouelleil A."/>
            <person name="Alvarado L."/>
            <person name="Arachchi H.M."/>
            <person name="Berlin A."/>
            <person name="Brown A."/>
            <person name="Chapman S.B."/>
            <person name="Chen Z."/>
            <person name="Dunbar C."/>
            <person name="Freedman E."/>
            <person name="Gearin G."/>
            <person name="Gellesch M."/>
            <person name="Goldberg J."/>
            <person name="Griggs A."/>
            <person name="Gujja S."/>
            <person name="Heiman D."/>
            <person name="Howarth C."/>
            <person name="Larson L."/>
            <person name="Lui A."/>
            <person name="MacDonald P.J.P."/>
            <person name="Montmayeur A."/>
            <person name="Murphy C."/>
            <person name="Neiman D."/>
            <person name="Pearson M."/>
            <person name="Priest M."/>
            <person name="Roberts A."/>
            <person name="Saif S."/>
            <person name="Shea T."/>
            <person name="Shenoy N."/>
            <person name="Sisk P."/>
            <person name="Stolte C."/>
            <person name="Sykes S."/>
            <person name="Wortman J."/>
            <person name="Nusbaum C."/>
            <person name="Birren B."/>
        </authorList>
    </citation>
    <scope>NUCLEOTIDE SEQUENCE [LARGE SCALE GENOMIC DNA]</scope>
    <source>
        <strain evidence="2 3">ATCC 51276</strain>
    </source>
</reference>
<dbReference type="STRING" id="679200.HMPREF9333_01330"/>
<proteinExistence type="predicted"/>
<organism evidence="2 3">
    <name type="scientific">Johnsonella ignava ATCC 51276</name>
    <dbReference type="NCBI Taxonomy" id="679200"/>
    <lineage>
        <taxon>Bacteria</taxon>
        <taxon>Bacillati</taxon>
        <taxon>Bacillota</taxon>
        <taxon>Clostridia</taxon>
        <taxon>Lachnospirales</taxon>
        <taxon>Lachnospiraceae</taxon>
        <taxon>Johnsonella</taxon>
    </lineage>
</organism>
<keyword evidence="1" id="KW-0812">Transmembrane</keyword>
<gene>
    <name evidence="2" type="ORF">HMPREF9333_01330</name>
</gene>
<name>G5GIE0_9FIRM</name>
<dbReference type="Proteomes" id="UP000003011">
    <property type="component" value="Unassembled WGS sequence"/>
</dbReference>
<comment type="caution">
    <text evidence="2">The sequence shown here is derived from an EMBL/GenBank/DDBJ whole genome shotgun (WGS) entry which is preliminary data.</text>
</comment>
<feature type="transmembrane region" description="Helical" evidence="1">
    <location>
        <begin position="20"/>
        <end position="38"/>
    </location>
</feature>
<evidence type="ECO:0000313" key="2">
    <source>
        <dbReference type="EMBL" id="EHI55615.1"/>
    </source>
</evidence>
<keyword evidence="1" id="KW-1133">Transmembrane helix</keyword>
<protein>
    <recommendedName>
        <fullName evidence="4">Flp/Fap pilin component</fullName>
    </recommendedName>
</protein>
<keyword evidence="3" id="KW-1185">Reference proteome</keyword>
<sequence>MKKLMNAFLNEESGQGLVEYGLILALISIVVIAILRIVGNKLNSTFNSIQSALP</sequence>
<dbReference type="Pfam" id="PF04964">
    <property type="entry name" value="Flp_Fap"/>
    <property type="match status" value="1"/>
</dbReference>
<evidence type="ECO:0008006" key="4">
    <source>
        <dbReference type="Google" id="ProtNLM"/>
    </source>
</evidence>
<keyword evidence="1" id="KW-0472">Membrane</keyword>